<name>A0A0R3UQ20_MESCO</name>
<feature type="region of interest" description="Disordered" evidence="1">
    <location>
        <begin position="70"/>
        <end position="90"/>
    </location>
</feature>
<protein>
    <submittedName>
        <fullName evidence="4">Guanylate cyclase domain-containing protein</fullName>
    </submittedName>
</protein>
<evidence type="ECO:0000313" key="4">
    <source>
        <dbReference type="WBParaSite" id="MCOS_0000996401-mRNA-1"/>
    </source>
</evidence>
<sequence>MQRTLAKLHDQRHVSQWISGPIQHIHGPPLRCALIDLKLGLHGTFNLTPRTQSIAICELTNSLFVKGSNASSLAQDDGSRDPGSGQTSVL</sequence>
<keyword evidence="3" id="KW-1185">Reference proteome</keyword>
<accession>A0A0R3UQ20</accession>
<proteinExistence type="predicted"/>
<evidence type="ECO:0000313" key="3">
    <source>
        <dbReference type="Proteomes" id="UP000267029"/>
    </source>
</evidence>
<reference evidence="2 3" key="2">
    <citation type="submission" date="2018-10" db="EMBL/GenBank/DDBJ databases">
        <authorList>
            <consortium name="Pathogen Informatics"/>
        </authorList>
    </citation>
    <scope>NUCLEOTIDE SEQUENCE [LARGE SCALE GENOMIC DNA]</scope>
</reference>
<dbReference type="Proteomes" id="UP000267029">
    <property type="component" value="Unassembled WGS sequence"/>
</dbReference>
<organism evidence="4">
    <name type="scientific">Mesocestoides corti</name>
    <name type="common">Flatworm</name>
    <dbReference type="NCBI Taxonomy" id="53468"/>
    <lineage>
        <taxon>Eukaryota</taxon>
        <taxon>Metazoa</taxon>
        <taxon>Spiralia</taxon>
        <taxon>Lophotrochozoa</taxon>
        <taxon>Platyhelminthes</taxon>
        <taxon>Cestoda</taxon>
        <taxon>Eucestoda</taxon>
        <taxon>Cyclophyllidea</taxon>
        <taxon>Mesocestoididae</taxon>
        <taxon>Mesocestoides</taxon>
    </lineage>
</organism>
<evidence type="ECO:0000313" key="2">
    <source>
        <dbReference type="EMBL" id="VDD83962.1"/>
    </source>
</evidence>
<reference evidence="4" key="1">
    <citation type="submission" date="2017-02" db="UniProtKB">
        <authorList>
            <consortium name="WormBaseParasite"/>
        </authorList>
    </citation>
    <scope>IDENTIFICATION</scope>
</reference>
<dbReference type="EMBL" id="UXSR01005906">
    <property type="protein sequence ID" value="VDD83962.1"/>
    <property type="molecule type" value="Genomic_DNA"/>
</dbReference>
<evidence type="ECO:0000256" key="1">
    <source>
        <dbReference type="SAM" id="MobiDB-lite"/>
    </source>
</evidence>
<dbReference type="WBParaSite" id="MCOS_0000996401-mRNA-1">
    <property type="protein sequence ID" value="MCOS_0000996401-mRNA-1"/>
    <property type="gene ID" value="MCOS_0000996401"/>
</dbReference>
<gene>
    <name evidence="2" type="ORF">MCOS_LOCUS9965</name>
</gene>
<dbReference type="AlphaFoldDB" id="A0A0R3UQ20"/>